<dbReference type="OrthoDB" id="1862401at2759"/>
<dbReference type="OMA" id="AFIWQSV"/>
<keyword evidence="1" id="KW-0808">Transferase</keyword>
<dbReference type="Gene3D" id="3.30.559.10">
    <property type="entry name" value="Chloramphenicol acetyltransferase-like domain"/>
    <property type="match status" value="2"/>
</dbReference>
<organism evidence="3 4">
    <name type="scientific">Cordyceps confragosa</name>
    <name type="common">Lecanicillium lecanii</name>
    <dbReference type="NCBI Taxonomy" id="2714763"/>
    <lineage>
        <taxon>Eukaryota</taxon>
        <taxon>Fungi</taxon>
        <taxon>Dikarya</taxon>
        <taxon>Ascomycota</taxon>
        <taxon>Pezizomycotina</taxon>
        <taxon>Sordariomycetes</taxon>
        <taxon>Hypocreomycetidae</taxon>
        <taxon>Hypocreales</taxon>
        <taxon>Cordycipitaceae</taxon>
        <taxon>Akanthomyces</taxon>
    </lineage>
</organism>
<name>A0A179I4G3_CORDF</name>
<feature type="domain" description="Trichothecene 3-O-acetyltransferase-like N-terminal" evidence="2">
    <location>
        <begin position="25"/>
        <end position="181"/>
    </location>
</feature>
<dbReference type="GO" id="GO:0016740">
    <property type="term" value="F:transferase activity"/>
    <property type="evidence" value="ECO:0007669"/>
    <property type="project" value="UniProtKB-KW"/>
</dbReference>
<sequence>MPSESAQTELDMEVEILGQQPALQVYTQLSSVFRFRPDAQVEEFLSTLRNGIRQLAKDFPWLAGQIVLESTGHEGSGVFKIKPFEETPRLIIKDARSDGSMPSIDNMAAAGYPMSMFDETKIAPRMTIPGGPGETADDPEPVLLFQTTLIPGALILTSATAHRAIDAIGQAQILHWLSQACHGIPATDEDKTVGNMDRKALIPLLDSSYDLETEFRTLWIRPTATPAQNNDPPPSCSWVTIRVSCEALNRLKADATETATTEFISTDDALTALIWQAIMRARHHRIDLTREVRMTRAIDVRSHCKLSPKYPGLMQSQKLNSCRLNELLDATLGEIASRLRAELDPVKTLHELSGLATLLERDADKTRYSFVASTDSAIDINLSSWAKVDCYDDDFNFGLGKPVTVIRPHFSPYEGLIYVMPRSAENGMTVTICLRDDEVENMKKDARLNAYAEFLG</sequence>
<evidence type="ECO:0000313" key="3">
    <source>
        <dbReference type="EMBL" id="OAQ96781.1"/>
    </source>
</evidence>
<dbReference type="InterPro" id="IPR023213">
    <property type="entry name" value="CAT-like_dom_sf"/>
</dbReference>
<dbReference type="EMBL" id="LUKN01003915">
    <property type="protein sequence ID" value="OAQ96781.1"/>
    <property type="molecule type" value="Genomic_DNA"/>
</dbReference>
<evidence type="ECO:0000256" key="1">
    <source>
        <dbReference type="ARBA" id="ARBA00022679"/>
    </source>
</evidence>
<proteinExistence type="predicted"/>
<keyword evidence="4" id="KW-1185">Reference proteome</keyword>
<dbReference type="AlphaFoldDB" id="A0A179I4G3"/>
<reference evidence="3 4" key="1">
    <citation type="submission" date="2016-03" db="EMBL/GenBank/DDBJ databases">
        <title>Fine-scale spatial genetic structure of a fungal parasite of coffee scale insects.</title>
        <authorList>
            <person name="Jackson D."/>
            <person name="Zemenick K.A."/>
            <person name="Malloure B."/>
            <person name="Quandt C.A."/>
            <person name="James T.Y."/>
        </authorList>
    </citation>
    <scope>NUCLEOTIDE SEQUENCE [LARGE SCALE GENOMIC DNA]</scope>
    <source>
        <strain evidence="3 4">UM487</strain>
    </source>
</reference>
<evidence type="ECO:0000313" key="4">
    <source>
        <dbReference type="Proteomes" id="UP000243081"/>
    </source>
</evidence>
<dbReference type="Pfam" id="PF22664">
    <property type="entry name" value="TRI-like_N"/>
    <property type="match status" value="1"/>
</dbReference>
<dbReference type="Proteomes" id="UP000243081">
    <property type="component" value="Unassembled WGS sequence"/>
</dbReference>
<dbReference type="InterPro" id="IPR054710">
    <property type="entry name" value="Tri101-like_N"/>
</dbReference>
<dbReference type="PANTHER" id="PTHR31896">
    <property type="entry name" value="FAMILY REGULATORY PROTEIN, PUTATIVE (AFU_ORTHOLOGUE AFUA_3G14730)-RELATED"/>
    <property type="match status" value="1"/>
</dbReference>
<dbReference type="PANTHER" id="PTHR31896:SF64">
    <property type="entry name" value="TRICHOTHECENE 3-O-ACETYLTRANSFERASE"/>
    <property type="match status" value="1"/>
</dbReference>
<evidence type="ECO:0000259" key="2">
    <source>
        <dbReference type="Pfam" id="PF22664"/>
    </source>
</evidence>
<accession>A0A179I4G3</accession>
<comment type="caution">
    <text evidence="3">The sequence shown here is derived from an EMBL/GenBank/DDBJ whole genome shotgun (WGS) entry which is preliminary data.</text>
</comment>
<gene>
    <name evidence="3" type="ORF">LLEC1_00637</name>
</gene>
<protein>
    <recommendedName>
        <fullName evidence="2">Trichothecene 3-O-acetyltransferase-like N-terminal domain-containing protein</fullName>
    </recommendedName>
</protein>
<dbReference type="InterPro" id="IPR051283">
    <property type="entry name" value="Sec_Metabolite_Acyltrans"/>
</dbReference>